<dbReference type="RefSeq" id="WP_169749858.1">
    <property type="nucleotide sequence ID" value="NZ_JBHSPX010000004.1"/>
</dbReference>
<dbReference type="SUPFAM" id="SSF48452">
    <property type="entry name" value="TPR-like"/>
    <property type="match status" value="1"/>
</dbReference>
<dbReference type="InterPro" id="IPR027417">
    <property type="entry name" value="P-loop_NTPase"/>
</dbReference>
<dbReference type="PANTHER" id="PTHR47691:SF3">
    <property type="entry name" value="HTH-TYPE TRANSCRIPTIONAL REGULATOR RV0890C-RELATED"/>
    <property type="match status" value="1"/>
</dbReference>
<keyword evidence="2" id="KW-1185">Reference proteome</keyword>
<dbReference type="Proteomes" id="UP001596139">
    <property type="component" value="Unassembled WGS sequence"/>
</dbReference>
<comment type="caution">
    <text evidence="1">The sequence shown here is derived from an EMBL/GenBank/DDBJ whole genome shotgun (WGS) entry which is preliminary data.</text>
</comment>
<name>A0ABW1ML47_9ACTN</name>
<dbReference type="Gene3D" id="3.40.50.300">
    <property type="entry name" value="P-loop containing nucleotide triphosphate hydrolases"/>
    <property type="match status" value="1"/>
</dbReference>
<dbReference type="Gene3D" id="1.25.40.10">
    <property type="entry name" value="Tetratricopeptide repeat domain"/>
    <property type="match status" value="1"/>
</dbReference>
<dbReference type="EMBL" id="JBHSPX010000004">
    <property type="protein sequence ID" value="MFC6064143.1"/>
    <property type="molecule type" value="Genomic_DNA"/>
</dbReference>
<dbReference type="PANTHER" id="PTHR47691">
    <property type="entry name" value="REGULATOR-RELATED"/>
    <property type="match status" value="1"/>
</dbReference>
<evidence type="ECO:0000313" key="2">
    <source>
        <dbReference type="Proteomes" id="UP001596139"/>
    </source>
</evidence>
<proteinExistence type="predicted"/>
<dbReference type="InterPro" id="IPR011990">
    <property type="entry name" value="TPR-like_helical_dom_sf"/>
</dbReference>
<sequence length="669" mass="72945">MERLVCRRSRLVTLTGVGGVGKTRLALAAAEAVQGRFRDGAWFVELSPLTDGALVAHVIAETLPLADQTTRPMIDVVAEYLAERETLLVLDTCEHLAHACALAAEVLLRAAPGLRILATSRRPLNLAGEEVVVLDPLPVPEESDLAKGEEDAIALLAERAAQAVPGFTVTDANRPDLVRLCRRLEGLPLAIELAAARLHELSTTELAERLDDRFGVLGNDREAVPDADPPWHQALRTAIGWSHQLCTPAERLLWARLSVFAGSFDAEAARQVCADELLPDGKLLRLLGGLVEESILTWLPTGGGERYGMLDTIREFGGHWLRALGEEDVLRQRHRDYYLALAHRGDTAWLGPDQYAWCGRLAGERDNVRAAVEFCLDRPAGHAAVELTGTLWFFWHCCGFPREGLHYLERALALDTEPSRARAQALWVCSLILSDLGDARRGEARAAECADLAECLGDTEAADEARAMVAFAAMISGDTQRAKELAQGLFDGHRCEDGLAHAVLAAALFLGHAHTLEGKMEEAVAVLEHLRADCERYGESWMRAYADYLLARAELARGHHAAAQHRGRAALEVKQRLNDRLGVAMCLDVIAAATAAAGLGERAAHLLGLAQQLWDTLGKPQLGVAEWVAARERCEKQVRMVIGEHAYEAAYEAGRAATWDAGLTYTLNR</sequence>
<dbReference type="SUPFAM" id="SSF52540">
    <property type="entry name" value="P-loop containing nucleoside triphosphate hydrolases"/>
    <property type="match status" value="1"/>
</dbReference>
<dbReference type="GO" id="GO:0005524">
    <property type="term" value="F:ATP binding"/>
    <property type="evidence" value="ECO:0007669"/>
    <property type="project" value="UniProtKB-KW"/>
</dbReference>
<dbReference type="PRINTS" id="PR00364">
    <property type="entry name" value="DISEASERSIST"/>
</dbReference>
<gene>
    <name evidence="1" type="ORF">ACFP4F_16530</name>
</gene>
<evidence type="ECO:0000313" key="1">
    <source>
        <dbReference type="EMBL" id="MFC6064143.1"/>
    </source>
</evidence>
<reference evidence="2" key="1">
    <citation type="journal article" date="2019" name="Int. J. Syst. Evol. Microbiol.">
        <title>The Global Catalogue of Microorganisms (GCM) 10K type strain sequencing project: providing services to taxonomists for standard genome sequencing and annotation.</title>
        <authorList>
            <consortium name="The Broad Institute Genomics Platform"/>
            <consortium name="The Broad Institute Genome Sequencing Center for Infectious Disease"/>
            <person name="Wu L."/>
            <person name="Ma J."/>
        </authorList>
    </citation>
    <scope>NUCLEOTIDE SEQUENCE [LARGE SCALE GENOMIC DNA]</scope>
    <source>
        <strain evidence="2">CGMCC 1.15180</strain>
    </source>
</reference>
<keyword evidence="1" id="KW-0547">Nucleotide-binding</keyword>
<protein>
    <submittedName>
        <fullName evidence="1">ATP-binding protein</fullName>
    </submittedName>
</protein>
<keyword evidence="1" id="KW-0067">ATP-binding</keyword>
<organism evidence="1 2">
    <name type="scientific">Streptomyces ochraceiscleroticus</name>
    <dbReference type="NCBI Taxonomy" id="47761"/>
    <lineage>
        <taxon>Bacteria</taxon>
        <taxon>Bacillati</taxon>
        <taxon>Actinomycetota</taxon>
        <taxon>Actinomycetes</taxon>
        <taxon>Kitasatosporales</taxon>
        <taxon>Streptomycetaceae</taxon>
        <taxon>Streptomyces</taxon>
    </lineage>
</organism>
<accession>A0ABW1ML47</accession>